<evidence type="ECO:0000313" key="13">
    <source>
        <dbReference type="Proteomes" id="UP001174909"/>
    </source>
</evidence>
<dbReference type="EMBL" id="CASHTH010000353">
    <property type="protein sequence ID" value="CAI7998846.1"/>
    <property type="molecule type" value="Genomic_DNA"/>
</dbReference>
<keyword evidence="5" id="KW-0227">DNA damage</keyword>
<dbReference type="PANTHER" id="PTHR43152:SF3">
    <property type="entry name" value="UVRABC SYSTEM PROTEIN A"/>
    <property type="match status" value="1"/>
</dbReference>
<keyword evidence="7" id="KW-0067">ATP-binding</keyword>
<dbReference type="FunFam" id="3.40.50.300:FF:000028">
    <property type="entry name" value="UvrABC system protein A"/>
    <property type="match status" value="1"/>
</dbReference>
<dbReference type="Gene3D" id="3.30.190.20">
    <property type="match status" value="1"/>
</dbReference>
<evidence type="ECO:0000256" key="8">
    <source>
        <dbReference type="ARBA" id="ARBA00022881"/>
    </source>
</evidence>
<dbReference type="GO" id="GO:0005737">
    <property type="term" value="C:cytoplasm"/>
    <property type="evidence" value="ECO:0007669"/>
    <property type="project" value="UniProtKB-SubCell"/>
</dbReference>
<evidence type="ECO:0000256" key="10">
    <source>
        <dbReference type="ARBA" id="ARBA00023204"/>
    </source>
</evidence>
<organism evidence="12 13">
    <name type="scientific">Geodia barretti</name>
    <name type="common">Barrett's horny sponge</name>
    <dbReference type="NCBI Taxonomy" id="519541"/>
    <lineage>
        <taxon>Eukaryota</taxon>
        <taxon>Metazoa</taxon>
        <taxon>Porifera</taxon>
        <taxon>Demospongiae</taxon>
        <taxon>Heteroscleromorpha</taxon>
        <taxon>Tetractinellida</taxon>
        <taxon>Astrophorina</taxon>
        <taxon>Geodiidae</taxon>
        <taxon>Geodia</taxon>
    </lineage>
</organism>
<evidence type="ECO:0000256" key="3">
    <source>
        <dbReference type="ARBA" id="ARBA00022737"/>
    </source>
</evidence>
<name>A0AA35QZX7_GEOBA</name>
<dbReference type="PANTHER" id="PTHR43152">
    <property type="entry name" value="UVRABC SYSTEM PROTEIN A"/>
    <property type="match status" value="1"/>
</dbReference>
<dbReference type="SUPFAM" id="SSF52540">
    <property type="entry name" value="P-loop containing nucleoside triphosphate hydrolases"/>
    <property type="match status" value="1"/>
</dbReference>
<dbReference type="GO" id="GO:0003677">
    <property type="term" value="F:DNA binding"/>
    <property type="evidence" value="ECO:0007669"/>
    <property type="project" value="UniProtKB-KW"/>
</dbReference>
<dbReference type="CDD" id="cd03270">
    <property type="entry name" value="ABC_UvrA_I"/>
    <property type="match status" value="1"/>
</dbReference>
<gene>
    <name evidence="12" type="ORF">GBAR_LOCUS2544</name>
</gene>
<keyword evidence="2" id="KW-0963">Cytoplasm</keyword>
<evidence type="ECO:0000256" key="1">
    <source>
        <dbReference type="ARBA" id="ARBA00004496"/>
    </source>
</evidence>
<evidence type="ECO:0000256" key="7">
    <source>
        <dbReference type="ARBA" id="ARBA00022840"/>
    </source>
</evidence>
<dbReference type="Gene3D" id="1.20.1580.10">
    <property type="entry name" value="ABC transporter ATPase like domain"/>
    <property type="match status" value="1"/>
</dbReference>
<evidence type="ECO:0000256" key="9">
    <source>
        <dbReference type="ARBA" id="ARBA00023125"/>
    </source>
</evidence>
<dbReference type="GO" id="GO:0005524">
    <property type="term" value="F:ATP binding"/>
    <property type="evidence" value="ECO:0007669"/>
    <property type="project" value="UniProtKB-KW"/>
</dbReference>
<evidence type="ECO:0000313" key="12">
    <source>
        <dbReference type="EMBL" id="CAI7998846.1"/>
    </source>
</evidence>
<evidence type="ECO:0000256" key="6">
    <source>
        <dbReference type="ARBA" id="ARBA00022769"/>
    </source>
</evidence>
<keyword evidence="3" id="KW-0677">Repeat</keyword>
<comment type="subcellular location">
    <subcellularLocation>
        <location evidence="1">Cytoplasm</location>
    </subcellularLocation>
</comment>
<keyword evidence="13" id="KW-1185">Reference proteome</keyword>
<sequence>MSENEIVVRGAREHNLKNIDVRIPRDKLVVVTGVSGSGKSSLAFDTIYAEGQRRYVESLSAYARQFLGRLEKPEVDHIDGLSPSISIDQKGVSRNPRSTVGTVTEIYDYLRLLFARAGRPHCRNCGQPVQRQTIQQIVDSIMRLDEGSRLLLLAPVVKHKKGEHTAVFEGARRSGFVRARVDGEVVELNEDITLNKNKWHNIEIVVDRIIVRGTTERERLTQSVETALRTSEGMLTVAVLNPSERLTEELTSGARSAVAAGTINKQRQRKQQGVQSQDIAYSELFACPDCDISMSELEPRNFSFNTPFGACSDCRVLDTDWRSTPI</sequence>
<dbReference type="AlphaFoldDB" id="A0AA35QZX7"/>
<comment type="caution">
    <text evidence="12">The sequence shown here is derived from an EMBL/GenBank/DDBJ whole genome shotgun (WGS) entry which is preliminary data.</text>
</comment>
<dbReference type="InterPro" id="IPR041102">
    <property type="entry name" value="UvrA_inter"/>
</dbReference>
<evidence type="ECO:0000256" key="4">
    <source>
        <dbReference type="ARBA" id="ARBA00022741"/>
    </source>
</evidence>
<evidence type="ECO:0000259" key="11">
    <source>
        <dbReference type="Pfam" id="PF17760"/>
    </source>
</evidence>
<dbReference type="InterPro" id="IPR027417">
    <property type="entry name" value="P-loop_NTPase"/>
</dbReference>
<dbReference type="Gene3D" id="3.40.50.300">
    <property type="entry name" value="P-loop containing nucleotide triphosphate hydrolases"/>
    <property type="match status" value="1"/>
</dbReference>
<keyword evidence="4" id="KW-0547">Nucleotide-binding</keyword>
<feature type="domain" description="UvrA interaction" evidence="11">
    <location>
        <begin position="132"/>
        <end position="239"/>
    </location>
</feature>
<dbReference type="Proteomes" id="UP001174909">
    <property type="component" value="Unassembled WGS sequence"/>
</dbReference>
<evidence type="ECO:0000256" key="5">
    <source>
        <dbReference type="ARBA" id="ARBA00022763"/>
    </source>
</evidence>
<dbReference type="InterPro" id="IPR013815">
    <property type="entry name" value="ATP_grasp_subdomain_1"/>
</dbReference>
<dbReference type="Gene3D" id="3.30.1490.20">
    <property type="entry name" value="ATP-grasp fold, A domain"/>
    <property type="match status" value="1"/>
</dbReference>
<keyword evidence="9" id="KW-0238">DNA-binding</keyword>
<keyword evidence="6" id="KW-0228">DNA excision</keyword>
<keyword evidence="8" id="KW-0267">Excision nuclease</keyword>
<dbReference type="GO" id="GO:0006281">
    <property type="term" value="P:DNA repair"/>
    <property type="evidence" value="ECO:0007669"/>
    <property type="project" value="UniProtKB-KW"/>
</dbReference>
<keyword evidence="10" id="KW-0234">DNA repair</keyword>
<proteinExistence type="predicted"/>
<reference evidence="12" key="1">
    <citation type="submission" date="2023-03" db="EMBL/GenBank/DDBJ databases">
        <authorList>
            <person name="Steffen K."/>
            <person name="Cardenas P."/>
        </authorList>
    </citation>
    <scope>NUCLEOTIDE SEQUENCE</scope>
</reference>
<accession>A0AA35QZX7</accession>
<dbReference type="Pfam" id="PF17760">
    <property type="entry name" value="UvrA_inter"/>
    <property type="match status" value="1"/>
</dbReference>
<evidence type="ECO:0000256" key="2">
    <source>
        <dbReference type="ARBA" id="ARBA00022490"/>
    </source>
</evidence>
<dbReference type="GO" id="GO:0004518">
    <property type="term" value="F:nuclease activity"/>
    <property type="evidence" value="ECO:0007669"/>
    <property type="project" value="UniProtKB-KW"/>
</dbReference>
<protein>
    <submittedName>
        <fullName evidence="12">UvrABC system protein A</fullName>
    </submittedName>
</protein>